<name>A0AAN8F220_TRICO</name>
<dbReference type="EMBL" id="WIXE01017348">
    <property type="protein sequence ID" value="KAK5971816.1"/>
    <property type="molecule type" value="Genomic_DNA"/>
</dbReference>
<keyword evidence="2" id="KW-1185">Reference proteome</keyword>
<gene>
    <name evidence="1" type="ORF">GCK32_022631</name>
</gene>
<organism evidence="1 2">
    <name type="scientific">Trichostrongylus colubriformis</name>
    <name type="common">Black scour worm</name>
    <dbReference type="NCBI Taxonomy" id="6319"/>
    <lineage>
        <taxon>Eukaryota</taxon>
        <taxon>Metazoa</taxon>
        <taxon>Ecdysozoa</taxon>
        <taxon>Nematoda</taxon>
        <taxon>Chromadorea</taxon>
        <taxon>Rhabditida</taxon>
        <taxon>Rhabditina</taxon>
        <taxon>Rhabditomorpha</taxon>
        <taxon>Strongyloidea</taxon>
        <taxon>Trichostrongylidae</taxon>
        <taxon>Trichostrongylus</taxon>
    </lineage>
</organism>
<reference evidence="1 2" key="1">
    <citation type="submission" date="2019-10" db="EMBL/GenBank/DDBJ databases">
        <title>Assembly and Annotation for the nematode Trichostrongylus colubriformis.</title>
        <authorList>
            <person name="Martin J."/>
        </authorList>
    </citation>
    <scope>NUCLEOTIDE SEQUENCE [LARGE SCALE GENOMIC DNA]</scope>
    <source>
        <strain evidence="1">G859</strain>
        <tissue evidence="1">Whole worm</tissue>
    </source>
</reference>
<comment type="caution">
    <text evidence="1">The sequence shown here is derived from an EMBL/GenBank/DDBJ whole genome shotgun (WGS) entry which is preliminary data.</text>
</comment>
<feature type="non-terminal residue" evidence="1">
    <location>
        <position position="33"/>
    </location>
</feature>
<accession>A0AAN8F220</accession>
<dbReference type="AlphaFoldDB" id="A0AAN8F220"/>
<evidence type="ECO:0000313" key="1">
    <source>
        <dbReference type="EMBL" id="KAK5971816.1"/>
    </source>
</evidence>
<protein>
    <submittedName>
        <fullName evidence="1">Uncharacterized protein</fullName>
    </submittedName>
</protein>
<sequence>MLPVVSMTNCRSWIPYLDDFIKYTSAPVAAHTQ</sequence>
<proteinExistence type="predicted"/>
<evidence type="ECO:0000313" key="2">
    <source>
        <dbReference type="Proteomes" id="UP001331761"/>
    </source>
</evidence>
<dbReference type="Proteomes" id="UP001331761">
    <property type="component" value="Unassembled WGS sequence"/>
</dbReference>